<name>X5DZV6_9BACT</name>
<gene>
    <name evidence="1" type="ORF">FH5T_10085</name>
    <name evidence="2" type="ORF">SAMN05444285_107114</name>
</gene>
<dbReference type="PANTHER" id="PTHR38471:SF2">
    <property type="entry name" value="FOUR HELIX BUNDLE PROTEIN"/>
    <property type="match status" value="1"/>
</dbReference>
<dbReference type="NCBIfam" id="TIGR02436">
    <property type="entry name" value="four helix bundle protein"/>
    <property type="match status" value="1"/>
</dbReference>
<evidence type="ECO:0000313" key="4">
    <source>
        <dbReference type="Proteomes" id="UP000181981"/>
    </source>
</evidence>
<dbReference type="InterPro" id="IPR036583">
    <property type="entry name" value="23S_rRNA_IVS_sf"/>
</dbReference>
<dbReference type="EMBL" id="FOHT01000007">
    <property type="protein sequence ID" value="SET18780.1"/>
    <property type="molecule type" value="Genomic_DNA"/>
</dbReference>
<reference evidence="1 3" key="1">
    <citation type="submission" date="2014-03" db="EMBL/GenBank/DDBJ databases">
        <title>Complete genome sequence of a deeply braunched marine Bacteroidia bacterium Draconibacterium orientale type strain FH5T.</title>
        <authorList>
            <person name="Li X."/>
            <person name="Wang X."/>
            <person name="Xie Z."/>
            <person name="Du Z."/>
            <person name="Chen G."/>
        </authorList>
    </citation>
    <scope>NUCLEOTIDE SEQUENCE [LARGE SCALE GENOMIC DNA]</scope>
    <source>
        <strain evidence="1 3">FH5</strain>
    </source>
</reference>
<dbReference type="Gene3D" id="1.20.1440.60">
    <property type="entry name" value="23S rRNA-intervening sequence"/>
    <property type="match status" value="1"/>
</dbReference>
<evidence type="ECO:0000313" key="3">
    <source>
        <dbReference type="Proteomes" id="UP000023772"/>
    </source>
</evidence>
<keyword evidence="3" id="KW-1185">Reference proteome</keyword>
<dbReference type="Proteomes" id="UP000181981">
    <property type="component" value="Unassembled WGS sequence"/>
</dbReference>
<evidence type="ECO:0000313" key="1">
    <source>
        <dbReference type="EMBL" id="AHW59836.1"/>
    </source>
</evidence>
<dbReference type="Pfam" id="PF05635">
    <property type="entry name" value="23S_rRNA_IVP"/>
    <property type="match status" value="1"/>
</dbReference>
<dbReference type="Proteomes" id="UP000023772">
    <property type="component" value="Chromosome"/>
</dbReference>
<accession>X5DZV6</accession>
<evidence type="ECO:0000313" key="2">
    <source>
        <dbReference type="EMBL" id="SET18780.1"/>
    </source>
</evidence>
<organism evidence="2 4">
    <name type="scientific">Draconibacterium orientale</name>
    <dbReference type="NCBI Taxonomy" id="1168034"/>
    <lineage>
        <taxon>Bacteria</taxon>
        <taxon>Pseudomonadati</taxon>
        <taxon>Bacteroidota</taxon>
        <taxon>Bacteroidia</taxon>
        <taxon>Marinilabiliales</taxon>
        <taxon>Prolixibacteraceae</taxon>
        <taxon>Draconibacterium</taxon>
    </lineage>
</organism>
<dbReference type="EMBL" id="CP007451">
    <property type="protein sequence ID" value="AHW59836.1"/>
    <property type="molecule type" value="Genomic_DNA"/>
</dbReference>
<dbReference type="HOGENOM" id="CLU_129874_2_1_10"/>
<dbReference type="eggNOG" id="ENOG5032RSC">
    <property type="taxonomic scope" value="Bacteria"/>
</dbReference>
<dbReference type="STRING" id="1168034.FH5T_10085"/>
<dbReference type="PIRSF" id="PIRSF035652">
    <property type="entry name" value="CHP02436"/>
    <property type="match status" value="1"/>
</dbReference>
<dbReference type="PANTHER" id="PTHR38471">
    <property type="entry name" value="FOUR HELIX BUNDLE PROTEIN"/>
    <property type="match status" value="1"/>
</dbReference>
<dbReference type="InterPro" id="IPR012657">
    <property type="entry name" value="23S_rRNA-intervening_sequence"/>
</dbReference>
<proteinExistence type="predicted"/>
<dbReference type="OrthoDB" id="285993at2"/>
<dbReference type="KEGG" id="dori:FH5T_10085"/>
<dbReference type="AlphaFoldDB" id="X5DZV6"/>
<dbReference type="RefSeq" id="WP_038557976.1">
    <property type="nucleotide sequence ID" value="NZ_FOHT01000007.1"/>
</dbReference>
<reference evidence="2 4" key="2">
    <citation type="submission" date="2016-10" db="EMBL/GenBank/DDBJ databases">
        <authorList>
            <person name="de Groot N.N."/>
        </authorList>
    </citation>
    <scope>NUCLEOTIDE SEQUENCE [LARGE SCALE GENOMIC DNA]</scope>
    <source>
        <strain evidence="2 4">DSM 25947</strain>
    </source>
</reference>
<protein>
    <submittedName>
        <fullName evidence="2">Four helix bundle protein</fullName>
    </submittedName>
</protein>
<dbReference type="SUPFAM" id="SSF158446">
    <property type="entry name" value="IVS-encoded protein-like"/>
    <property type="match status" value="1"/>
</dbReference>
<sequence length="120" mass="13615">MNRFELEERLIVFAARIIELAEKLPNSPIGNHMKGQIVRSGTSPALNYGEAQSAESKKDFIHKMSVCLKELRETFVAIKIIKYSKLLTEVALLEECYVENNELISIFVKSIETVKKNKSA</sequence>